<evidence type="ECO:0000256" key="2">
    <source>
        <dbReference type="ARBA" id="ARBA00023002"/>
    </source>
</evidence>
<protein>
    <submittedName>
        <fullName evidence="5">Alpha-hydroxy acid oxidase</fullName>
        <ecNumber evidence="5">1.-.-.-</ecNumber>
    </submittedName>
</protein>
<dbReference type="GO" id="GO:0016491">
    <property type="term" value="F:oxidoreductase activity"/>
    <property type="evidence" value="ECO:0007669"/>
    <property type="project" value="UniProtKB-KW"/>
</dbReference>
<dbReference type="Proteomes" id="UP001596403">
    <property type="component" value="Unassembled WGS sequence"/>
</dbReference>
<dbReference type="PIRSF" id="PIRSF000138">
    <property type="entry name" value="Al-hdrx_acd_dh"/>
    <property type="match status" value="1"/>
</dbReference>
<dbReference type="SUPFAM" id="SSF51395">
    <property type="entry name" value="FMN-linked oxidoreductases"/>
    <property type="match status" value="1"/>
</dbReference>
<proteinExistence type="inferred from homology"/>
<reference evidence="6" key="1">
    <citation type="journal article" date="2019" name="Int. J. Syst. Evol. Microbiol.">
        <title>The Global Catalogue of Microorganisms (GCM) 10K type strain sequencing project: providing services to taxonomists for standard genome sequencing and annotation.</title>
        <authorList>
            <consortium name="The Broad Institute Genomics Platform"/>
            <consortium name="The Broad Institute Genome Sequencing Center for Infectious Disease"/>
            <person name="Wu L."/>
            <person name="Ma J."/>
        </authorList>
    </citation>
    <scope>NUCLEOTIDE SEQUENCE [LARGE SCALE GENOMIC DNA]</scope>
    <source>
        <strain evidence="6">NBRC 111368</strain>
    </source>
</reference>
<dbReference type="InterPro" id="IPR000262">
    <property type="entry name" value="FMN-dep_DH"/>
</dbReference>
<dbReference type="RefSeq" id="WP_240791527.1">
    <property type="nucleotide sequence ID" value="NZ_JBHSWA010000001.1"/>
</dbReference>
<dbReference type="PROSITE" id="PS51349">
    <property type="entry name" value="FMN_HYDROXY_ACID_DH_2"/>
    <property type="match status" value="1"/>
</dbReference>
<gene>
    <name evidence="5" type="ORF">ACFQAU_16625</name>
</gene>
<feature type="domain" description="FMN hydroxy acid dehydrogenase" evidence="4">
    <location>
        <begin position="7"/>
        <end position="366"/>
    </location>
</feature>
<dbReference type="PANTHER" id="PTHR10578:SF143">
    <property type="entry name" value="FMN-DEPENDENT ALPHA-HYDROXY ACID DEHYDROGENASE PB1A11.03"/>
    <property type="match status" value="1"/>
</dbReference>
<dbReference type="InterPro" id="IPR037396">
    <property type="entry name" value="FMN_HAD"/>
</dbReference>
<dbReference type="InterPro" id="IPR012133">
    <property type="entry name" value="Alpha-hydoxy_acid_DH_FMN"/>
</dbReference>
<comment type="cofactor">
    <cofactor evidence="1">
        <name>FMN</name>
        <dbReference type="ChEBI" id="CHEBI:58210"/>
    </cofactor>
</comment>
<sequence length="366" mass="39204">MSFTAPDSDQLPRTLNDYYSRARAGMSPRNRAYFLAGAGDGQTASANETAFQQAEVTPRMLRDLRGGSTEVSLLGQKLVAPFLIAPFAYHRLLHDAGESATARAAEAQSIKMVLSAQSSEPLDRVRSSGPGSDWFQLHWLGSREATQALAQMALDAGFTRLILTIDAPVQGVRDREIEAQFQLPPDVSAVNLARFTPPAFTSREDAQSIIFDHIAETLPTWADIAWLIETLEAPLLLKGVLHPEDAAQAQRIGAAGVIVSNHGGRVLDRAPSTLSALPAIVAKVGPDYPVLMDGGIRRGVDILIALALGAKAVLIGRPIACGLAVAGDLGVSHVLRLLRDELEIAMLLSGCATVQDIERDMVHLKL</sequence>
<dbReference type="PANTHER" id="PTHR10578">
    <property type="entry name" value="S -2-HYDROXY-ACID OXIDASE-RELATED"/>
    <property type="match status" value="1"/>
</dbReference>
<dbReference type="Gene3D" id="3.20.20.70">
    <property type="entry name" value="Aldolase class I"/>
    <property type="match status" value="1"/>
</dbReference>
<name>A0ABW1Z112_9RHOB</name>
<evidence type="ECO:0000256" key="3">
    <source>
        <dbReference type="ARBA" id="ARBA00024042"/>
    </source>
</evidence>
<dbReference type="Pfam" id="PF01070">
    <property type="entry name" value="FMN_dh"/>
    <property type="match status" value="1"/>
</dbReference>
<dbReference type="EC" id="1.-.-.-" evidence="5"/>
<comment type="caution">
    <text evidence="5">The sequence shown here is derived from an EMBL/GenBank/DDBJ whole genome shotgun (WGS) entry which is preliminary data.</text>
</comment>
<comment type="similarity">
    <text evidence="3">Belongs to the FMN-dependent alpha-hydroxy acid dehydrogenase family.</text>
</comment>
<dbReference type="CDD" id="cd02809">
    <property type="entry name" value="alpha_hydroxyacid_oxid_FMN"/>
    <property type="match status" value="1"/>
</dbReference>
<dbReference type="InterPro" id="IPR013785">
    <property type="entry name" value="Aldolase_TIM"/>
</dbReference>
<evidence type="ECO:0000313" key="6">
    <source>
        <dbReference type="Proteomes" id="UP001596403"/>
    </source>
</evidence>
<evidence type="ECO:0000313" key="5">
    <source>
        <dbReference type="EMBL" id="MFC6643079.1"/>
    </source>
</evidence>
<keyword evidence="6" id="KW-1185">Reference proteome</keyword>
<evidence type="ECO:0000256" key="1">
    <source>
        <dbReference type="ARBA" id="ARBA00001917"/>
    </source>
</evidence>
<evidence type="ECO:0000259" key="4">
    <source>
        <dbReference type="PROSITE" id="PS51349"/>
    </source>
</evidence>
<accession>A0ABW1Z112</accession>
<organism evidence="5 6">
    <name type="scientific">Sulfitobacter profundi</name>
    <dbReference type="NCBI Taxonomy" id="2679961"/>
    <lineage>
        <taxon>Bacteria</taxon>
        <taxon>Pseudomonadati</taxon>
        <taxon>Pseudomonadota</taxon>
        <taxon>Alphaproteobacteria</taxon>
        <taxon>Rhodobacterales</taxon>
        <taxon>Roseobacteraceae</taxon>
        <taxon>Sulfitobacter</taxon>
    </lineage>
</organism>
<dbReference type="EMBL" id="JBHSWA010000001">
    <property type="protein sequence ID" value="MFC6643079.1"/>
    <property type="molecule type" value="Genomic_DNA"/>
</dbReference>
<keyword evidence="2 5" id="KW-0560">Oxidoreductase</keyword>